<dbReference type="Gene3D" id="3.40.50.1820">
    <property type="entry name" value="alpha/beta hydrolase"/>
    <property type="match status" value="1"/>
</dbReference>
<dbReference type="Proteomes" id="UP000287533">
    <property type="component" value="Unassembled WGS sequence"/>
</dbReference>
<accession>A0A430FJT7</accession>
<dbReference type="AlphaFoldDB" id="A0A430FJT7"/>
<sequence>MTNNVVTIGNEYIPLTPFQGVVVYRPVDEHARIGVTIMLMHSDDVYHGFVPAPELAQRGFTVVTSTIQHAAETLDEKITDLARAVDWAKQHMPNNRLILLGHSGGATLMSAYQAIAERGEQVFQDEHRIIKLSHIGPLTPADGIMLLDSNFGNGVMSLLSLEPGLADPDDARTLKADYDLFAETNGWVNETEGAHYSPEFVARYVAAQAARNDQLIDYALSRLRLIEAGEGRFEDDEPMTILGGNQFAPCNRLFPQDLAYLSHTEHEWPIIHADGTISEEIVASKRRPRYSPAPTRINGLSTKQTTVRSFLTNFAVRTHGFNYDASRVNGIDWDSAYCNTPGNVQHIAVPALIMGNTGSYEFMAAEQIYANIASTDKTLTFVEGASHNFTPETSAEEYPGQFGDTVTHCFDFVAHWLKERF</sequence>
<evidence type="ECO:0008006" key="3">
    <source>
        <dbReference type="Google" id="ProtNLM"/>
    </source>
</evidence>
<reference evidence="1 2" key="1">
    <citation type="submission" date="2018-09" db="EMBL/GenBank/DDBJ databases">
        <title>Characterization of the phylogenetic diversity of five novel species belonging to the genus Bifidobacterium.</title>
        <authorList>
            <person name="Lugli G.A."/>
            <person name="Duranti S."/>
            <person name="Milani C."/>
        </authorList>
    </citation>
    <scope>NUCLEOTIDE SEQUENCE [LARGE SCALE GENOMIC DNA]</scope>
    <source>
        <strain evidence="1 2">2034B</strain>
    </source>
</reference>
<evidence type="ECO:0000313" key="1">
    <source>
        <dbReference type="EMBL" id="RSX53155.1"/>
    </source>
</evidence>
<gene>
    <name evidence="1" type="ORF">D2E25_1128</name>
</gene>
<keyword evidence="2" id="KW-1185">Reference proteome</keyword>
<dbReference type="OrthoDB" id="2062670at2"/>
<dbReference type="RefSeq" id="WP_125980742.1">
    <property type="nucleotide sequence ID" value="NZ_QXGL01000003.1"/>
</dbReference>
<dbReference type="EMBL" id="QXGL01000003">
    <property type="protein sequence ID" value="RSX53155.1"/>
    <property type="molecule type" value="Genomic_DNA"/>
</dbReference>
<organism evidence="1 2">
    <name type="scientific">Bifidobacterium goeldii</name>
    <dbReference type="NCBI Taxonomy" id="2306975"/>
    <lineage>
        <taxon>Bacteria</taxon>
        <taxon>Bacillati</taxon>
        <taxon>Actinomycetota</taxon>
        <taxon>Actinomycetes</taxon>
        <taxon>Bifidobacteriales</taxon>
        <taxon>Bifidobacteriaceae</taxon>
        <taxon>Bifidobacterium</taxon>
    </lineage>
</organism>
<evidence type="ECO:0000313" key="2">
    <source>
        <dbReference type="Proteomes" id="UP000287533"/>
    </source>
</evidence>
<name>A0A430FJT7_9BIFI</name>
<dbReference type="InterPro" id="IPR029058">
    <property type="entry name" value="AB_hydrolase_fold"/>
</dbReference>
<protein>
    <recommendedName>
        <fullName evidence="3">Alpha/beta hydrolase</fullName>
    </recommendedName>
</protein>
<dbReference type="SUPFAM" id="SSF53474">
    <property type="entry name" value="alpha/beta-Hydrolases"/>
    <property type="match status" value="1"/>
</dbReference>
<comment type="caution">
    <text evidence="1">The sequence shown here is derived from an EMBL/GenBank/DDBJ whole genome shotgun (WGS) entry which is preliminary data.</text>
</comment>
<proteinExistence type="predicted"/>